<dbReference type="EMBL" id="KI668980">
    <property type="protein sequence ID" value="ETN70313.1"/>
    <property type="molecule type" value="Genomic_DNA"/>
</dbReference>
<reference evidence="2" key="1">
    <citation type="journal article" date="2014" name="Nat. Genet.">
        <title>Genome of the human hookworm Necator americanus.</title>
        <authorList>
            <person name="Tang Y.T."/>
            <person name="Gao X."/>
            <person name="Rosa B.A."/>
            <person name="Abubucker S."/>
            <person name="Hallsworth-Pepin K."/>
            <person name="Martin J."/>
            <person name="Tyagi R."/>
            <person name="Heizer E."/>
            <person name="Zhang X."/>
            <person name="Bhonagiri-Palsikar V."/>
            <person name="Minx P."/>
            <person name="Warren W.C."/>
            <person name="Wang Q."/>
            <person name="Zhan B."/>
            <person name="Hotez P.J."/>
            <person name="Sternberg P.W."/>
            <person name="Dougall A."/>
            <person name="Gaze S.T."/>
            <person name="Mulvenna J."/>
            <person name="Sotillo J."/>
            <person name="Ranganathan S."/>
            <person name="Rabelo E.M."/>
            <person name="Wilson R.K."/>
            <person name="Felgner P.L."/>
            <person name="Bethony J."/>
            <person name="Hawdon J.M."/>
            <person name="Gasser R.B."/>
            <person name="Loukas A."/>
            <person name="Mitreva M."/>
        </authorList>
    </citation>
    <scope>NUCLEOTIDE SEQUENCE [LARGE SCALE GENOMIC DNA]</scope>
</reference>
<gene>
    <name evidence="1" type="ORF">NECAME_14867</name>
</gene>
<evidence type="ECO:0000313" key="1">
    <source>
        <dbReference type="EMBL" id="ETN70313.1"/>
    </source>
</evidence>
<proteinExistence type="predicted"/>
<name>W2SLB3_NECAM</name>
<dbReference type="AlphaFoldDB" id="W2SLB3"/>
<dbReference type="KEGG" id="nai:NECAME_14867"/>
<evidence type="ECO:0000313" key="2">
    <source>
        <dbReference type="Proteomes" id="UP000053676"/>
    </source>
</evidence>
<keyword evidence="2" id="KW-1185">Reference proteome</keyword>
<sequence length="166" mass="19126">MNLDLVNHIREGTSASSALCRIGNAKTVFQVLCRPCQELLPRTKIEVGFVSVLHRYEIIARVSHIAQTFGNRLRITNVGCVPLTHRINKTLSEFGEKESEKFAYDFSTSSAYRLQRLYTHCLIDDHVQHIKSEKVVRPCALPASSYRFLRPHDVPRTEHLAKKYYR</sequence>
<accession>W2SLB3</accession>
<organism evidence="1 2">
    <name type="scientific">Necator americanus</name>
    <name type="common">Human hookworm</name>
    <dbReference type="NCBI Taxonomy" id="51031"/>
    <lineage>
        <taxon>Eukaryota</taxon>
        <taxon>Metazoa</taxon>
        <taxon>Ecdysozoa</taxon>
        <taxon>Nematoda</taxon>
        <taxon>Chromadorea</taxon>
        <taxon>Rhabditida</taxon>
        <taxon>Rhabditina</taxon>
        <taxon>Rhabditomorpha</taxon>
        <taxon>Strongyloidea</taxon>
        <taxon>Ancylostomatidae</taxon>
        <taxon>Bunostominae</taxon>
        <taxon>Necator</taxon>
    </lineage>
</organism>
<protein>
    <submittedName>
        <fullName evidence="1">Uncharacterized protein</fullName>
    </submittedName>
</protein>
<dbReference type="OrthoDB" id="5836967at2759"/>
<dbReference type="Proteomes" id="UP000053676">
    <property type="component" value="Unassembled WGS sequence"/>
</dbReference>